<feature type="chain" id="PRO_5012139794" description="SGNH hydrolase-type esterase domain-containing protein" evidence="1">
    <location>
        <begin position="36"/>
        <end position="282"/>
    </location>
</feature>
<organism evidence="3 4">
    <name type="scientific">Corynebacterium glaucum</name>
    <dbReference type="NCBI Taxonomy" id="187491"/>
    <lineage>
        <taxon>Bacteria</taxon>
        <taxon>Bacillati</taxon>
        <taxon>Actinomycetota</taxon>
        <taxon>Actinomycetes</taxon>
        <taxon>Mycobacteriales</taxon>
        <taxon>Corynebacteriaceae</taxon>
        <taxon>Corynebacterium</taxon>
    </lineage>
</organism>
<accession>A0A1Q2HTN0</accession>
<sequence precursor="true">MTQSFTASRAFRRKAAAVFAAALTVVGLAAPAAEAQQHNLVIFGDSVISDPNAPQWAAGKLGLDSRGSSEVTKWCPTSPTNWGKQAAGKLGLPAWDYSCTGTVSIQKGPQFSSQVTRAVNDGGLNPNTQRVIISTGFNDTYHNDGRDRAAFRRDWVAAMAPQIQRIRAAAPNARIQIVGYPKITSGDNVCLFHVAPNASDFTPFPAVREWEDSIQWAQVDLAQATGAEFLDLKPSTWNNNMCAPDHMRMWAGLVDFYGGPGNLPIHVNQRGHAHVANVIAGS</sequence>
<reference evidence="3 4" key="1">
    <citation type="submission" date="2016-12" db="EMBL/GenBank/DDBJ databases">
        <authorList>
            <person name="Song W.-J."/>
            <person name="Kurnit D.M."/>
        </authorList>
    </citation>
    <scope>NUCLEOTIDE SEQUENCE [LARGE SCALE GENOMIC DNA]</scope>
    <source>
        <strain evidence="3 4">DSM 30827</strain>
    </source>
</reference>
<dbReference type="Pfam" id="PF13472">
    <property type="entry name" value="Lipase_GDSL_2"/>
    <property type="match status" value="1"/>
</dbReference>
<evidence type="ECO:0000259" key="2">
    <source>
        <dbReference type="Pfam" id="PF13472"/>
    </source>
</evidence>
<gene>
    <name evidence="3" type="ORF">CGLAU_00990</name>
</gene>
<evidence type="ECO:0000256" key="1">
    <source>
        <dbReference type="SAM" id="SignalP"/>
    </source>
</evidence>
<name>A0A1Q2HTN0_9CORY</name>
<dbReference type="Gene3D" id="3.40.50.1110">
    <property type="entry name" value="SGNH hydrolase"/>
    <property type="match status" value="2"/>
</dbReference>
<dbReference type="KEGG" id="cgv:CGLAU_00990"/>
<feature type="domain" description="SGNH hydrolase-type esterase" evidence="2">
    <location>
        <begin position="43"/>
        <end position="273"/>
    </location>
</feature>
<dbReference type="SUPFAM" id="SSF52266">
    <property type="entry name" value="SGNH hydrolase"/>
    <property type="match status" value="1"/>
</dbReference>
<dbReference type="OrthoDB" id="4529562at2"/>
<keyword evidence="1" id="KW-0732">Signal</keyword>
<dbReference type="InterPro" id="IPR036514">
    <property type="entry name" value="SGNH_hydro_sf"/>
</dbReference>
<proteinExistence type="predicted"/>
<dbReference type="InterPro" id="IPR013830">
    <property type="entry name" value="SGNH_hydro"/>
</dbReference>
<evidence type="ECO:0000313" key="4">
    <source>
        <dbReference type="Proteomes" id="UP000217209"/>
    </source>
</evidence>
<dbReference type="EMBL" id="CP019688">
    <property type="protein sequence ID" value="AQQ14191.1"/>
    <property type="molecule type" value="Genomic_DNA"/>
</dbReference>
<dbReference type="AlphaFoldDB" id="A0A1Q2HTN0"/>
<protein>
    <recommendedName>
        <fullName evidence="2">SGNH hydrolase-type esterase domain-containing protein</fullName>
    </recommendedName>
</protein>
<feature type="signal peptide" evidence="1">
    <location>
        <begin position="1"/>
        <end position="35"/>
    </location>
</feature>
<dbReference type="Proteomes" id="UP000217209">
    <property type="component" value="Chromosome"/>
</dbReference>
<keyword evidence="4" id="KW-1185">Reference proteome</keyword>
<evidence type="ECO:0000313" key="3">
    <source>
        <dbReference type="EMBL" id="AQQ14191.1"/>
    </source>
</evidence>
<dbReference type="RefSeq" id="WP_095659075.1">
    <property type="nucleotide sequence ID" value="NZ_BAAAKB010000015.1"/>
</dbReference>